<evidence type="ECO:0000313" key="4">
    <source>
        <dbReference type="EMBL" id="RMQ30084.1"/>
    </source>
</evidence>
<organism evidence="3 5">
    <name type="scientific">Pseudomonas syringae pv. delphinii</name>
    <dbReference type="NCBI Taxonomy" id="192088"/>
    <lineage>
        <taxon>Bacteria</taxon>
        <taxon>Pseudomonadati</taxon>
        <taxon>Pseudomonadota</taxon>
        <taxon>Gammaproteobacteria</taxon>
        <taxon>Pseudomonadales</taxon>
        <taxon>Pseudomonadaceae</taxon>
        <taxon>Pseudomonas</taxon>
    </lineage>
</organism>
<evidence type="ECO:0000313" key="6">
    <source>
        <dbReference type="Proteomes" id="UP000269044"/>
    </source>
</evidence>
<reference evidence="5 6" key="1">
    <citation type="submission" date="2018-08" db="EMBL/GenBank/DDBJ databases">
        <title>Recombination of ecologically and evolutionarily significant loci maintains genetic cohesion in the Pseudomonas syringae species complex.</title>
        <authorList>
            <person name="Dillon M."/>
            <person name="Thakur S."/>
            <person name="Almeida R.N.D."/>
            <person name="Weir B.S."/>
            <person name="Guttman D.S."/>
        </authorList>
    </citation>
    <scope>NUCLEOTIDE SEQUENCE [LARGE SCALE GENOMIC DNA]</scope>
    <source>
        <strain evidence="4 6">ICMP 13052</strain>
        <strain evidence="3 5">ICMP 4330</strain>
    </source>
</reference>
<dbReference type="GO" id="GO:0055085">
    <property type="term" value="P:transmembrane transport"/>
    <property type="evidence" value="ECO:0007669"/>
    <property type="project" value="InterPro"/>
</dbReference>
<dbReference type="AlphaFoldDB" id="A0A3M4B294"/>
<dbReference type="InterPro" id="IPR037682">
    <property type="entry name" value="TonB_C"/>
</dbReference>
<dbReference type="Proteomes" id="UP000269044">
    <property type="component" value="Unassembled WGS sequence"/>
</dbReference>
<name>A0A3M4B294_9PSED</name>
<dbReference type="Pfam" id="PF03544">
    <property type="entry name" value="TonB_C"/>
    <property type="match status" value="1"/>
</dbReference>
<evidence type="ECO:0000313" key="3">
    <source>
        <dbReference type="EMBL" id="RMP13263.1"/>
    </source>
</evidence>
<dbReference type="PROSITE" id="PS52015">
    <property type="entry name" value="TONB_CTD"/>
    <property type="match status" value="1"/>
</dbReference>
<feature type="compositionally biased region" description="Low complexity" evidence="1">
    <location>
        <begin position="183"/>
        <end position="218"/>
    </location>
</feature>
<dbReference type="EMBL" id="RBRA01000002">
    <property type="protein sequence ID" value="RMQ30084.1"/>
    <property type="molecule type" value="Genomic_DNA"/>
</dbReference>
<dbReference type="SUPFAM" id="SSF74653">
    <property type="entry name" value="TolA/TonB C-terminal domain"/>
    <property type="match status" value="1"/>
</dbReference>
<sequence>MKPALQLPALGLSVAQARAELPEPGVHCRFNVYSGDQTVKTAPIAFPAATPHLRLLAPLRTPLRTPSSYSVSKSSVRMMFVLVPMVVAVHLLALWLSNAQPVPETVEPDKQTVVIHTGLAADPAIAAAARARAAAQAAEAQRQQEAEHAQAARQQAQLEASHLAEQARIQARQKAAPVPPVKPAAQRSATPPAQAPSTAPSSPPSTTAATTAQPVTTSGASTDVPAGAGKQYVPLVKTAPDYPAAALENELEGDCTVEYDLLPNGTTTAPRLVKGLCDASHFGTASLKAAAGFRYSPQEANGHPVKVIGVRNTFHYRLQNAQ</sequence>
<protein>
    <submittedName>
        <fullName evidence="3">Periplasmic energy transduction protein TonB4</fullName>
    </submittedName>
</protein>
<evidence type="ECO:0000259" key="2">
    <source>
        <dbReference type="PROSITE" id="PS52015"/>
    </source>
</evidence>
<gene>
    <name evidence="4" type="ORF">ALQ08_02252</name>
    <name evidence="3" type="ORF">ALQ28_02527</name>
</gene>
<feature type="region of interest" description="Disordered" evidence="1">
    <location>
        <begin position="138"/>
        <end position="227"/>
    </location>
</feature>
<dbReference type="Proteomes" id="UP000267908">
    <property type="component" value="Unassembled WGS sequence"/>
</dbReference>
<evidence type="ECO:0000313" key="5">
    <source>
        <dbReference type="Proteomes" id="UP000267908"/>
    </source>
</evidence>
<dbReference type="EMBL" id="RBQG01000159">
    <property type="protein sequence ID" value="RMP13263.1"/>
    <property type="molecule type" value="Genomic_DNA"/>
</dbReference>
<comment type="caution">
    <text evidence="3">The sequence shown here is derived from an EMBL/GenBank/DDBJ whole genome shotgun (WGS) entry which is preliminary data.</text>
</comment>
<proteinExistence type="predicted"/>
<evidence type="ECO:0000256" key="1">
    <source>
        <dbReference type="SAM" id="MobiDB-lite"/>
    </source>
</evidence>
<accession>A0A3M4B294</accession>
<dbReference type="Gene3D" id="3.30.1150.10">
    <property type="match status" value="1"/>
</dbReference>
<dbReference type="RefSeq" id="WP_057437681.1">
    <property type="nucleotide sequence ID" value="NZ_LJQH01000337.1"/>
</dbReference>
<feature type="domain" description="TonB C-terminal" evidence="2">
    <location>
        <begin position="227"/>
        <end position="322"/>
    </location>
</feature>
<feature type="compositionally biased region" description="Low complexity" evidence="1">
    <location>
        <begin position="151"/>
        <end position="160"/>
    </location>
</feature>